<evidence type="ECO:0000256" key="1">
    <source>
        <dbReference type="SAM" id="MobiDB-lite"/>
    </source>
</evidence>
<protein>
    <submittedName>
        <fullName evidence="2">Coiled-coil domain-containing protein 87</fullName>
    </submittedName>
</protein>
<evidence type="ECO:0000313" key="3">
    <source>
        <dbReference type="Proteomes" id="UP001211907"/>
    </source>
</evidence>
<comment type="caution">
    <text evidence="2">The sequence shown here is derived from an EMBL/GenBank/DDBJ whole genome shotgun (WGS) entry which is preliminary data.</text>
</comment>
<keyword evidence="3" id="KW-1185">Reference proteome</keyword>
<sequence length="748" mass="86672">MIELEGKELVVEHVTSDHQDLFNQQIQEFKDALDSVIHPIPKLEMPKISYKGQQTAMKQKLIRETENMTKRDTFQFTGSEFYSDRMKRSVALDAKKKDAMVLIDDMDSIIAKNSMQFQAGSAVLIGDGITSLENKSEDPLLQAHTASTTVIRPPRKGFAIEIARKDAGNSHVRYLPENSFKEIHLRGFDFSILDETVERLFITVARSMESRVSIRVPKGFINLLAEPASAVSEFGNDVDPKKIDVLDEKLSRYKEIEELYSEITRSLTSDHLETDESLQDQAGCPAAPYDAKMPLSNAYKGIITAFTKRTQTQQQQQQQQQESEESETDTRAFATPQIRLTTRKYTESGINADEFSRDRTAAMRKLVSSRYNTFKYNYGGYTPYKERKKKKKVVIFHAEDYLDYIRTRVCDFILDLLIDSEEEARSYQRALEEEANRKIEEEMQRKKQMEEDERKERKRRRTLYSRGKWNVGALTYMREIQQIDPEEHIRDLDLSDTDDDKSVDNDAVVQENFIDGNPANNFKSELPHINNNTSEKIAEAVDDTLNYSEVELAQVEASMKKPKIHKAKSDTDISVAQQELEELWVILKMPLDQKLDMAIKYGSRKFSNRVELAIKYWKQASEYILAREQLLREIEEFEKVSSNPERYFMKGYDGSSEARMKEAKIRDSHLSQLHGMEQKLGDIISMIKFELNETVTYQGSTMLLFLPCRNFNTQLTGIPYTEKMKSDYYDILQRHQKHQPLVPLDEIE</sequence>
<feature type="compositionally biased region" description="Basic and acidic residues" evidence="1">
    <location>
        <begin position="440"/>
        <end position="455"/>
    </location>
</feature>
<organism evidence="2 3">
    <name type="scientific">Physocladia obscura</name>
    <dbReference type="NCBI Taxonomy" id="109957"/>
    <lineage>
        <taxon>Eukaryota</taxon>
        <taxon>Fungi</taxon>
        <taxon>Fungi incertae sedis</taxon>
        <taxon>Chytridiomycota</taxon>
        <taxon>Chytridiomycota incertae sedis</taxon>
        <taxon>Chytridiomycetes</taxon>
        <taxon>Chytridiales</taxon>
        <taxon>Chytriomycetaceae</taxon>
        <taxon>Physocladia</taxon>
    </lineage>
</organism>
<dbReference type="EMBL" id="JADGJH010001799">
    <property type="protein sequence ID" value="KAJ3109735.1"/>
    <property type="molecule type" value="Genomic_DNA"/>
</dbReference>
<name>A0AAD5XEU0_9FUNG</name>
<dbReference type="InterPro" id="IPR037383">
    <property type="entry name" value="CCDC87"/>
</dbReference>
<feature type="region of interest" description="Disordered" evidence="1">
    <location>
        <begin position="440"/>
        <end position="459"/>
    </location>
</feature>
<evidence type="ECO:0000313" key="2">
    <source>
        <dbReference type="EMBL" id="KAJ3109735.1"/>
    </source>
</evidence>
<feature type="compositionally biased region" description="Low complexity" evidence="1">
    <location>
        <begin position="310"/>
        <end position="321"/>
    </location>
</feature>
<proteinExistence type="predicted"/>
<reference evidence="2" key="1">
    <citation type="submission" date="2020-05" db="EMBL/GenBank/DDBJ databases">
        <title>Phylogenomic resolution of chytrid fungi.</title>
        <authorList>
            <person name="Stajich J.E."/>
            <person name="Amses K."/>
            <person name="Simmons R."/>
            <person name="Seto K."/>
            <person name="Myers J."/>
            <person name="Bonds A."/>
            <person name="Quandt C.A."/>
            <person name="Barry K."/>
            <person name="Liu P."/>
            <person name="Grigoriev I."/>
            <person name="Longcore J.E."/>
            <person name="James T.Y."/>
        </authorList>
    </citation>
    <scope>NUCLEOTIDE SEQUENCE</scope>
    <source>
        <strain evidence="2">JEL0513</strain>
    </source>
</reference>
<dbReference type="Gene3D" id="1.20.58.1520">
    <property type="match status" value="1"/>
</dbReference>
<dbReference type="Proteomes" id="UP001211907">
    <property type="component" value="Unassembled WGS sequence"/>
</dbReference>
<dbReference type="PANTHER" id="PTHR16078:SF1">
    <property type="entry name" value="COILED-COIL DOMAIN-CONTAINING PROTEIN 87"/>
    <property type="match status" value="1"/>
</dbReference>
<dbReference type="AlphaFoldDB" id="A0AAD5XEU0"/>
<accession>A0AAD5XEU0</accession>
<feature type="region of interest" description="Disordered" evidence="1">
    <location>
        <begin position="310"/>
        <end position="334"/>
    </location>
</feature>
<dbReference type="PANTHER" id="PTHR16078">
    <property type="entry name" value="COILED-COIL DOMAIN-CONTAINING PROTEIN 87"/>
    <property type="match status" value="1"/>
</dbReference>
<gene>
    <name evidence="2" type="primary">CCDC87</name>
    <name evidence="2" type="ORF">HK100_003239</name>
</gene>